<reference evidence="1" key="1">
    <citation type="journal article" date="2019" name="Sci. Rep.">
        <title>Draft genome of Tanacetum cinerariifolium, the natural source of mosquito coil.</title>
        <authorList>
            <person name="Yamashiro T."/>
            <person name="Shiraishi A."/>
            <person name="Satake H."/>
            <person name="Nakayama K."/>
        </authorList>
    </citation>
    <scope>NUCLEOTIDE SEQUENCE</scope>
</reference>
<protein>
    <submittedName>
        <fullName evidence="1">Uncharacterized protein</fullName>
    </submittedName>
</protein>
<dbReference type="AlphaFoldDB" id="A0A699UJ41"/>
<name>A0A699UJ41_TANCI</name>
<feature type="non-terminal residue" evidence="1">
    <location>
        <position position="1"/>
    </location>
</feature>
<sequence>QADSKGQAYEVVKAFYPDAVHLQFQMEDCHKMLTDQVDWANPKGDQVRIDVSKPLPLIGPPGHVTIQV</sequence>
<dbReference type="EMBL" id="BKCJ011338567">
    <property type="protein sequence ID" value="GFD22610.1"/>
    <property type="molecule type" value="Genomic_DNA"/>
</dbReference>
<proteinExistence type="predicted"/>
<accession>A0A699UJ41</accession>
<evidence type="ECO:0000313" key="1">
    <source>
        <dbReference type="EMBL" id="GFD22610.1"/>
    </source>
</evidence>
<organism evidence="1">
    <name type="scientific">Tanacetum cinerariifolium</name>
    <name type="common">Dalmatian daisy</name>
    <name type="synonym">Chrysanthemum cinerariifolium</name>
    <dbReference type="NCBI Taxonomy" id="118510"/>
    <lineage>
        <taxon>Eukaryota</taxon>
        <taxon>Viridiplantae</taxon>
        <taxon>Streptophyta</taxon>
        <taxon>Embryophyta</taxon>
        <taxon>Tracheophyta</taxon>
        <taxon>Spermatophyta</taxon>
        <taxon>Magnoliopsida</taxon>
        <taxon>eudicotyledons</taxon>
        <taxon>Gunneridae</taxon>
        <taxon>Pentapetalae</taxon>
        <taxon>asterids</taxon>
        <taxon>campanulids</taxon>
        <taxon>Asterales</taxon>
        <taxon>Asteraceae</taxon>
        <taxon>Asteroideae</taxon>
        <taxon>Anthemideae</taxon>
        <taxon>Anthemidinae</taxon>
        <taxon>Tanacetum</taxon>
    </lineage>
</organism>
<comment type="caution">
    <text evidence="1">The sequence shown here is derived from an EMBL/GenBank/DDBJ whole genome shotgun (WGS) entry which is preliminary data.</text>
</comment>
<gene>
    <name evidence="1" type="ORF">Tci_894579</name>
</gene>